<keyword evidence="2" id="KW-1185">Reference proteome</keyword>
<dbReference type="Gene3D" id="1.10.490.10">
    <property type="entry name" value="Globins"/>
    <property type="match status" value="1"/>
</dbReference>
<evidence type="ECO:0000313" key="2">
    <source>
        <dbReference type="Proteomes" id="UP000382040"/>
    </source>
</evidence>
<gene>
    <name evidence="1" type="ORF">PBR20603_03531</name>
</gene>
<dbReference type="InterPro" id="IPR009050">
    <property type="entry name" value="Globin-like_sf"/>
</dbReference>
<sequence length="204" mass="23235">MKPPQDTSGFEVHNSHFQRATPCVVLALASEKWLARSPSLSVEMSAEMSPQTLAEWPARRIAEIDEDAVRLLVHTFYGRIRDDDMLGPVFRQSLEGRWDMHLEKMVAFWSSIVLGAKRYRGNVTQAHQPFAHLSGEHFSRWLALFFDTLDKLFEPQAAFAFAEPAIRIAQSLQLNLFGWEYTLPPAQKALLDSVTQARPARPQE</sequence>
<organism evidence="1 2">
    <name type="scientific">Pandoraea bronchicola</name>
    <dbReference type="NCBI Taxonomy" id="2508287"/>
    <lineage>
        <taxon>Bacteria</taxon>
        <taxon>Pseudomonadati</taxon>
        <taxon>Pseudomonadota</taxon>
        <taxon>Betaproteobacteria</taxon>
        <taxon>Burkholderiales</taxon>
        <taxon>Burkholderiaceae</taxon>
        <taxon>Pandoraea</taxon>
    </lineage>
</organism>
<dbReference type="SUPFAM" id="SSF46458">
    <property type="entry name" value="Globin-like"/>
    <property type="match status" value="1"/>
</dbReference>
<dbReference type="InterPro" id="IPR012292">
    <property type="entry name" value="Globin/Proto"/>
</dbReference>
<dbReference type="RefSeq" id="WP_246174793.1">
    <property type="nucleotide sequence ID" value="NZ_CABPST010000010.1"/>
</dbReference>
<dbReference type="EMBL" id="CABPST010000010">
    <property type="protein sequence ID" value="VVE89559.1"/>
    <property type="molecule type" value="Genomic_DNA"/>
</dbReference>
<dbReference type="Proteomes" id="UP000382040">
    <property type="component" value="Unassembled WGS sequence"/>
</dbReference>
<name>A0A5E5BUT0_9BURK</name>
<dbReference type="AlphaFoldDB" id="A0A5E5BUT0"/>
<dbReference type="GO" id="GO:0020037">
    <property type="term" value="F:heme binding"/>
    <property type="evidence" value="ECO:0007669"/>
    <property type="project" value="InterPro"/>
</dbReference>
<dbReference type="GO" id="GO:0019825">
    <property type="term" value="F:oxygen binding"/>
    <property type="evidence" value="ECO:0007669"/>
    <property type="project" value="InterPro"/>
</dbReference>
<evidence type="ECO:0000313" key="1">
    <source>
        <dbReference type="EMBL" id="VVE89559.1"/>
    </source>
</evidence>
<reference evidence="1 2" key="1">
    <citation type="submission" date="2019-08" db="EMBL/GenBank/DDBJ databases">
        <authorList>
            <person name="Peeters C."/>
        </authorList>
    </citation>
    <scope>NUCLEOTIDE SEQUENCE [LARGE SCALE GENOMIC DNA]</scope>
    <source>
        <strain evidence="1 2">LMG 20603</strain>
    </source>
</reference>
<accession>A0A5E5BUT0</accession>
<dbReference type="CDD" id="cd08916">
    <property type="entry name" value="TrHb3_P"/>
    <property type="match status" value="1"/>
</dbReference>
<proteinExistence type="predicted"/>
<protein>
    <submittedName>
        <fullName evidence="1">Globin</fullName>
    </submittedName>
</protein>